<protein>
    <submittedName>
        <fullName evidence="1">Uncharacterized protein</fullName>
    </submittedName>
</protein>
<name>A0AAW5QUH8_9HYPH</name>
<proteinExistence type="predicted"/>
<sequence length="214" mass="23765">MGLLDMFRRTPPIDDVGALEDFLDTHAAFLVQKCVFEYSRARAGIFWEKLFKEADFKAAVDVARWNGYPIALGNVVEMVEAALRPAAAGAEAELLLRLIGLAEAVIHRYPVPEGEESDFWVVKTAWLRDRLAGIQLAPPKPVKDMPLDTARAMFDLMPIHHSLRGEDFVVVRNHLRSNLCRMAEEFGQRADVPALVADILAPSHPVRVPALGGD</sequence>
<dbReference type="Proteomes" id="UP001320898">
    <property type="component" value="Unassembled WGS sequence"/>
</dbReference>
<keyword evidence="2" id="KW-1185">Reference proteome</keyword>
<dbReference type="AlphaFoldDB" id="A0AAW5QUH8"/>
<gene>
    <name evidence="1" type="ORF">MUB46_02190</name>
</gene>
<dbReference type="EMBL" id="JALIDZ010000001">
    <property type="protein sequence ID" value="MCT8970660.1"/>
    <property type="molecule type" value="Genomic_DNA"/>
</dbReference>
<accession>A0AAW5QUH8</accession>
<organism evidence="1 2">
    <name type="scientific">Microbaculum marinisediminis</name>
    <dbReference type="NCBI Taxonomy" id="2931392"/>
    <lineage>
        <taxon>Bacteria</taxon>
        <taxon>Pseudomonadati</taxon>
        <taxon>Pseudomonadota</taxon>
        <taxon>Alphaproteobacteria</taxon>
        <taxon>Hyphomicrobiales</taxon>
        <taxon>Tepidamorphaceae</taxon>
        <taxon>Microbaculum</taxon>
    </lineage>
</organism>
<dbReference type="RefSeq" id="WP_261614224.1">
    <property type="nucleotide sequence ID" value="NZ_JALIDZ010000001.1"/>
</dbReference>
<evidence type="ECO:0000313" key="1">
    <source>
        <dbReference type="EMBL" id="MCT8970660.1"/>
    </source>
</evidence>
<evidence type="ECO:0000313" key="2">
    <source>
        <dbReference type="Proteomes" id="UP001320898"/>
    </source>
</evidence>
<reference evidence="1 2" key="1">
    <citation type="submission" date="2022-04" db="EMBL/GenBank/DDBJ databases">
        <authorList>
            <person name="Ye Y.-Q."/>
            <person name="Du Z.-J."/>
        </authorList>
    </citation>
    <scope>NUCLEOTIDE SEQUENCE [LARGE SCALE GENOMIC DNA]</scope>
    <source>
        <strain evidence="1 2">A6E488</strain>
    </source>
</reference>
<comment type="caution">
    <text evidence="1">The sequence shown here is derived from an EMBL/GenBank/DDBJ whole genome shotgun (WGS) entry which is preliminary data.</text>
</comment>